<sequence>MVTPDFIPRYFDGEFCVISYNVDRVARQLGYDQGLANIQTPMFPMGEALMKECYWRFIFKPEEPRYCRDLPFRLAVPSLKVPPRFTQAWCTHWYDELTRMIEFVCDVSDPMGVVSPHVSNARGRIRLAPDVATAHGIKPGSRGKNVVDSSQKGKEKVVKEVVRNTQSKKRPRLVIQNRGKSTTSSDSQKASRAVSPQQSFSCGNVIKVEIEAEGIVQQRA</sequence>
<feature type="region of interest" description="Disordered" evidence="1">
    <location>
        <begin position="134"/>
        <end position="199"/>
    </location>
</feature>
<keyword evidence="3" id="KW-1185">Reference proteome</keyword>
<evidence type="ECO:0000256" key="1">
    <source>
        <dbReference type="SAM" id="MobiDB-lite"/>
    </source>
</evidence>
<organism evidence="2 3">
    <name type="scientific">Papaver somniferum</name>
    <name type="common">Opium poppy</name>
    <dbReference type="NCBI Taxonomy" id="3469"/>
    <lineage>
        <taxon>Eukaryota</taxon>
        <taxon>Viridiplantae</taxon>
        <taxon>Streptophyta</taxon>
        <taxon>Embryophyta</taxon>
        <taxon>Tracheophyta</taxon>
        <taxon>Spermatophyta</taxon>
        <taxon>Magnoliopsida</taxon>
        <taxon>Ranunculales</taxon>
        <taxon>Papaveraceae</taxon>
        <taxon>Papaveroideae</taxon>
        <taxon>Papaver</taxon>
    </lineage>
</organism>
<feature type="compositionally biased region" description="Polar residues" evidence="1">
    <location>
        <begin position="178"/>
        <end position="199"/>
    </location>
</feature>
<gene>
    <name evidence="2" type="ORF">C5167_037965</name>
</gene>
<dbReference type="EMBL" id="CM010715">
    <property type="protein sequence ID" value="RZC45017.1"/>
    <property type="molecule type" value="Genomic_DNA"/>
</dbReference>
<protein>
    <submittedName>
        <fullName evidence="2">Uncharacterized protein</fullName>
    </submittedName>
</protein>
<reference evidence="2 3" key="1">
    <citation type="journal article" date="2018" name="Science">
        <title>The opium poppy genome and morphinan production.</title>
        <authorList>
            <person name="Guo L."/>
            <person name="Winzer T."/>
            <person name="Yang X."/>
            <person name="Li Y."/>
            <person name="Ning Z."/>
            <person name="He Z."/>
            <person name="Teodor R."/>
            <person name="Lu Y."/>
            <person name="Bowser T.A."/>
            <person name="Graham I.A."/>
            <person name="Ye K."/>
        </authorList>
    </citation>
    <scope>NUCLEOTIDE SEQUENCE [LARGE SCALE GENOMIC DNA]</scope>
    <source>
        <strain evidence="3">cv. HN1</strain>
        <tissue evidence="2">Leaves</tissue>
    </source>
</reference>
<dbReference type="Proteomes" id="UP000316621">
    <property type="component" value="Chromosome 1"/>
</dbReference>
<name>A0A4Y7I7U0_PAPSO</name>
<dbReference type="AlphaFoldDB" id="A0A4Y7I7U0"/>
<evidence type="ECO:0000313" key="3">
    <source>
        <dbReference type="Proteomes" id="UP000316621"/>
    </source>
</evidence>
<feature type="compositionally biased region" description="Basic and acidic residues" evidence="1">
    <location>
        <begin position="151"/>
        <end position="162"/>
    </location>
</feature>
<evidence type="ECO:0000313" key="2">
    <source>
        <dbReference type="EMBL" id="RZC45017.1"/>
    </source>
</evidence>
<accession>A0A4Y7I7U0</accession>
<dbReference type="Gramene" id="RZC45017">
    <property type="protein sequence ID" value="RZC45017"/>
    <property type="gene ID" value="C5167_037965"/>
</dbReference>
<proteinExistence type="predicted"/>